<feature type="compositionally biased region" description="Polar residues" evidence="11">
    <location>
        <begin position="761"/>
        <end position="779"/>
    </location>
</feature>
<name>A0A9P4U492_9PEZI</name>
<evidence type="ECO:0000256" key="10">
    <source>
        <dbReference type="PROSITE-ProRule" id="PRU00781"/>
    </source>
</evidence>
<feature type="compositionally biased region" description="Polar residues" evidence="11">
    <location>
        <begin position="8"/>
        <end position="18"/>
    </location>
</feature>
<feature type="compositionally biased region" description="Polar residues" evidence="11">
    <location>
        <begin position="171"/>
        <end position="210"/>
    </location>
</feature>
<dbReference type="GO" id="GO:0000285">
    <property type="term" value="F:1-phosphatidylinositol-3-phosphate 5-kinase activity"/>
    <property type="evidence" value="ECO:0007669"/>
    <property type="project" value="UniProtKB-EC"/>
</dbReference>
<proteinExistence type="predicted"/>
<evidence type="ECO:0000259" key="13">
    <source>
        <dbReference type="PROSITE" id="PS51455"/>
    </source>
</evidence>
<feature type="compositionally biased region" description="Basic residues" evidence="11">
    <location>
        <begin position="624"/>
        <end position="639"/>
    </location>
</feature>
<feature type="compositionally biased region" description="Basic residues" evidence="11">
    <location>
        <begin position="751"/>
        <end position="760"/>
    </location>
</feature>
<feature type="compositionally biased region" description="Basic and acidic residues" evidence="11">
    <location>
        <begin position="1130"/>
        <end position="1148"/>
    </location>
</feature>
<feature type="region of interest" description="Disordered" evidence="11">
    <location>
        <begin position="1718"/>
        <end position="1754"/>
    </location>
</feature>
<dbReference type="EC" id="2.7.1.150" evidence="1"/>
<feature type="compositionally biased region" description="Basic and acidic residues" evidence="11">
    <location>
        <begin position="1911"/>
        <end position="1927"/>
    </location>
</feature>
<dbReference type="SUPFAM" id="SSF56104">
    <property type="entry name" value="SAICAR synthase-like"/>
    <property type="match status" value="1"/>
</dbReference>
<dbReference type="Pfam" id="PF01504">
    <property type="entry name" value="PIP5K"/>
    <property type="match status" value="1"/>
</dbReference>
<feature type="compositionally biased region" description="Acidic residues" evidence="11">
    <location>
        <begin position="1952"/>
        <end position="1962"/>
    </location>
</feature>
<evidence type="ECO:0000256" key="7">
    <source>
        <dbReference type="ARBA" id="ARBA00022833"/>
    </source>
</evidence>
<feature type="compositionally biased region" description="Polar residues" evidence="11">
    <location>
        <begin position="366"/>
        <end position="375"/>
    </location>
</feature>
<feature type="compositionally biased region" description="Basic and acidic residues" evidence="11">
    <location>
        <begin position="211"/>
        <end position="226"/>
    </location>
</feature>
<dbReference type="InterPro" id="IPR044769">
    <property type="entry name" value="PIKfyve_PIPKc"/>
</dbReference>
<feature type="region of interest" description="Disordered" evidence="11">
    <location>
        <begin position="1109"/>
        <end position="1168"/>
    </location>
</feature>
<dbReference type="Pfam" id="PF00118">
    <property type="entry name" value="Cpn60_TCP1"/>
    <property type="match status" value="1"/>
</dbReference>
<dbReference type="Proteomes" id="UP000800235">
    <property type="component" value="Unassembled WGS sequence"/>
</dbReference>
<dbReference type="PROSITE" id="PS51455">
    <property type="entry name" value="PIPK"/>
    <property type="match status" value="1"/>
</dbReference>
<evidence type="ECO:0000256" key="11">
    <source>
        <dbReference type="SAM" id="MobiDB-lite"/>
    </source>
</evidence>
<evidence type="ECO:0000256" key="3">
    <source>
        <dbReference type="ARBA" id="ARBA00022723"/>
    </source>
</evidence>
<keyword evidence="15" id="KW-1185">Reference proteome</keyword>
<dbReference type="EMBL" id="MU007009">
    <property type="protein sequence ID" value="KAF2436730.1"/>
    <property type="molecule type" value="Genomic_DNA"/>
</dbReference>
<dbReference type="CDD" id="cd03334">
    <property type="entry name" value="Fab1_TCP"/>
    <property type="match status" value="1"/>
</dbReference>
<dbReference type="GO" id="GO:0010008">
    <property type="term" value="C:endosome membrane"/>
    <property type="evidence" value="ECO:0007669"/>
    <property type="project" value="TreeGrafter"/>
</dbReference>
<feature type="region of interest" description="Disordered" evidence="11">
    <location>
        <begin position="725"/>
        <end position="779"/>
    </location>
</feature>
<dbReference type="Gene3D" id="3.50.7.10">
    <property type="entry name" value="GroEL"/>
    <property type="match status" value="1"/>
</dbReference>
<dbReference type="GO" id="GO:0005524">
    <property type="term" value="F:ATP binding"/>
    <property type="evidence" value="ECO:0007669"/>
    <property type="project" value="UniProtKB-UniRule"/>
</dbReference>
<feature type="region of interest" description="Disordered" evidence="11">
    <location>
        <begin position="409"/>
        <end position="444"/>
    </location>
</feature>
<feature type="domain" description="FYVE-type" evidence="12">
    <location>
        <begin position="459"/>
        <end position="518"/>
    </location>
</feature>
<protein>
    <recommendedName>
        <fullName evidence="1">1-phosphatidylinositol-3-phosphate 5-kinase</fullName>
        <ecNumber evidence="1">2.7.1.150</ecNumber>
    </recommendedName>
</protein>
<keyword evidence="7" id="KW-0862">Zinc</keyword>
<reference evidence="14" key="1">
    <citation type="journal article" date="2020" name="Stud. Mycol.">
        <title>101 Dothideomycetes genomes: a test case for predicting lifestyles and emergence of pathogens.</title>
        <authorList>
            <person name="Haridas S."/>
            <person name="Albert R."/>
            <person name="Binder M."/>
            <person name="Bloem J."/>
            <person name="Labutti K."/>
            <person name="Salamov A."/>
            <person name="Andreopoulos B."/>
            <person name="Baker S."/>
            <person name="Barry K."/>
            <person name="Bills G."/>
            <person name="Bluhm B."/>
            <person name="Cannon C."/>
            <person name="Castanera R."/>
            <person name="Culley D."/>
            <person name="Daum C."/>
            <person name="Ezra D."/>
            <person name="Gonzalez J."/>
            <person name="Henrissat B."/>
            <person name="Kuo A."/>
            <person name="Liang C."/>
            <person name="Lipzen A."/>
            <person name="Lutzoni F."/>
            <person name="Magnuson J."/>
            <person name="Mondo S."/>
            <person name="Nolan M."/>
            <person name="Ohm R."/>
            <person name="Pangilinan J."/>
            <person name="Park H.-J."/>
            <person name="Ramirez L."/>
            <person name="Alfaro M."/>
            <person name="Sun H."/>
            <person name="Tritt A."/>
            <person name="Yoshinaga Y."/>
            <person name="Zwiers L.-H."/>
            <person name="Turgeon B."/>
            <person name="Goodwin S."/>
            <person name="Spatafora J."/>
            <person name="Crous P."/>
            <person name="Grigoriev I."/>
        </authorList>
    </citation>
    <scope>NUCLEOTIDE SEQUENCE</scope>
    <source>
        <strain evidence="14">CBS 130266</strain>
    </source>
</reference>
<dbReference type="PROSITE" id="PS50178">
    <property type="entry name" value="ZF_FYVE"/>
    <property type="match status" value="1"/>
</dbReference>
<dbReference type="Gene3D" id="3.30.40.10">
    <property type="entry name" value="Zinc/RING finger domain, C3HC4 (zinc finger)"/>
    <property type="match status" value="1"/>
</dbReference>
<dbReference type="InterPro" id="IPR011011">
    <property type="entry name" value="Znf_FYVE_PHD"/>
</dbReference>
<feature type="compositionally biased region" description="Polar residues" evidence="11">
    <location>
        <begin position="1963"/>
        <end position="1986"/>
    </location>
</feature>
<dbReference type="InterPro" id="IPR002498">
    <property type="entry name" value="PInositol-4-P-4/5-kinase_core"/>
</dbReference>
<dbReference type="SMART" id="SM00330">
    <property type="entry name" value="PIPKc"/>
    <property type="match status" value="1"/>
</dbReference>
<accession>A0A9P4U492</accession>
<feature type="domain" description="PIPK" evidence="13">
    <location>
        <begin position="2105"/>
        <end position="2423"/>
    </location>
</feature>
<feature type="compositionally biased region" description="Polar residues" evidence="11">
    <location>
        <begin position="262"/>
        <end position="279"/>
    </location>
</feature>
<feature type="region of interest" description="Disordered" evidence="11">
    <location>
        <begin position="600"/>
        <end position="653"/>
    </location>
</feature>
<feature type="compositionally biased region" description="Polar residues" evidence="11">
    <location>
        <begin position="1722"/>
        <end position="1737"/>
    </location>
</feature>
<dbReference type="Gene3D" id="3.30.800.10">
    <property type="entry name" value="Phosphatidylinositol Phosphate Kinase II Beta"/>
    <property type="match status" value="1"/>
</dbReference>
<dbReference type="PANTHER" id="PTHR45748:SF7">
    <property type="entry name" value="1-PHOSPHATIDYLINOSITOL 3-PHOSPHATE 5-KINASE-RELATED"/>
    <property type="match status" value="1"/>
</dbReference>
<dbReference type="PANTHER" id="PTHR45748">
    <property type="entry name" value="1-PHOSPHATIDYLINOSITOL 3-PHOSPHATE 5-KINASE-RELATED"/>
    <property type="match status" value="1"/>
</dbReference>
<dbReference type="GO" id="GO:0008270">
    <property type="term" value="F:zinc ion binding"/>
    <property type="evidence" value="ECO:0007669"/>
    <property type="project" value="UniProtKB-KW"/>
</dbReference>
<feature type="region of interest" description="Disordered" evidence="11">
    <location>
        <begin position="52"/>
        <end position="78"/>
    </location>
</feature>
<dbReference type="FunFam" id="3.30.810.10:FF:000001">
    <property type="entry name" value="1-phosphatidylinositol 3-phosphate 5-kinase FAB1"/>
    <property type="match status" value="1"/>
</dbReference>
<dbReference type="Gene3D" id="3.30.810.10">
    <property type="entry name" value="2-Layer Sandwich"/>
    <property type="match status" value="1"/>
</dbReference>
<feature type="compositionally biased region" description="Low complexity" evidence="11">
    <location>
        <begin position="606"/>
        <end position="623"/>
    </location>
</feature>
<feature type="region of interest" description="Disordered" evidence="11">
    <location>
        <begin position="1"/>
        <end position="20"/>
    </location>
</feature>
<feature type="region of interest" description="Disordered" evidence="11">
    <location>
        <begin position="102"/>
        <end position="280"/>
    </location>
</feature>
<feature type="compositionally biased region" description="Polar residues" evidence="11">
    <location>
        <begin position="346"/>
        <end position="358"/>
    </location>
</feature>
<dbReference type="OrthoDB" id="158357at2759"/>
<feature type="compositionally biased region" description="Polar residues" evidence="11">
    <location>
        <begin position="137"/>
        <end position="152"/>
    </location>
</feature>
<evidence type="ECO:0000259" key="12">
    <source>
        <dbReference type="PROSITE" id="PS50178"/>
    </source>
</evidence>
<dbReference type="SMART" id="SM00064">
    <property type="entry name" value="FYVE"/>
    <property type="match status" value="1"/>
</dbReference>
<dbReference type="SUPFAM" id="SSF57903">
    <property type="entry name" value="FYVE/PHD zinc finger"/>
    <property type="match status" value="1"/>
</dbReference>
<feature type="region of interest" description="Disordered" evidence="11">
    <location>
        <begin position="1875"/>
        <end position="1894"/>
    </location>
</feature>
<dbReference type="InterPro" id="IPR017455">
    <property type="entry name" value="Znf_FYVE-rel"/>
</dbReference>
<feature type="region of interest" description="Disordered" evidence="11">
    <location>
        <begin position="1911"/>
        <end position="2053"/>
    </location>
</feature>
<keyword evidence="8 10" id="KW-0067">ATP-binding</keyword>
<evidence type="ECO:0000256" key="1">
    <source>
        <dbReference type="ARBA" id="ARBA00012009"/>
    </source>
</evidence>
<dbReference type="GO" id="GO:0000329">
    <property type="term" value="C:fungal-type vacuole membrane"/>
    <property type="evidence" value="ECO:0007669"/>
    <property type="project" value="TreeGrafter"/>
</dbReference>
<sequence length="2464" mass="274670">MPPKAPADTSSPAASLTVISREASRRGSLASLRSKPSHIMDKDAILDRIHTTASQSDALTTFDDFTPPRPGSRSDSRAFAGDIVQGGLSGLYSRIKASVGAAKDAVAGAPSNDSADDASIRSGKAQAIVPKGPAPTTLISPTTASASSSRMQSPLVAKFPESHMGAPFPNDASTNSHQSKASSSTPSNAAQQHSRITSHSSDNIGSSLISESDHGALREVLGEARSGRAHSQSTGSAPSPVILATHPDRVLEGPLNGDVRSQENLESSVTRNANRSAQEFTGAVQFEPLRRDKNNIEVASTFTDHSDIKKDLEPTPIHTVKRSTLRPAQFGEIPSGPILKQLPRPISNQNHSTSQQHPPSVKSKSDSSNPLTSYQRPPLIQVSRSHLPGFRAGQNDSSDGDLSSIATAIAPIRRPADDAAEESSSRSAGRESSESHKTLSQTTSRMRDKILAKELWMRDENAKDCFYCGDTFSAFRRKHHCRICGNIFDAKCTVQVSGKLFGQSGSLRICKPCEAIVHGTDDDSSVYSDDGDRASIVGVSFSPREAADYDQFAAAFSSVDSDTIHVGDDHMNIGTPSMGVPISRKLGESKRRSAIIEFDNQRTLQRPSSSRSLKSLSGRPLSSSHKRHHSRHGHQHMKSLRPAEDRAPFHQRQDSDAAANGLLPAFHHDNVIDPDLAPFLSDEGSSDDEQSLFTTLNAEPQSPGKGEDEKAGFAGILASVRRGKPWGHDRGIGPTSVASRDADNVSLHSRNPSRLHRKRNLSISSMYHTGQSPRRSKSNSLLKGFGIGYTGLTAPPTPAIKYLPLPGNNSKMTRSSSMRGDSAPAVELNQASLQHVRRLLRQMLQDVHIVEVKRWERALMPILLQCTDDVNPDIQRNDDIDIRHYIKLKKIPGGKPGDTSYISGVVFTKNLALKSMSRSIPTPRIAIVTFPIEYARHQQHFMSLEPVIAQEREYLRNLVKRIAALNPQVLLVEKNVAGLALEFLEEAGIAVIYNVKASVLNAVARCTQTKQITSADKLAIDRSQLGRCASFDVKTYVHGPMKKTFIYISGCQKDLGCTIALRGAEMNELRKLKRITEFMCYIVYNLKLETCVMRDEYVLIPATLSGGTLASSQQRSEEESTGLSGSAPTRNEDAEKAQIVLEEEKSADSRPAAAKNRAHSYVNPGKKAPDNTSMPSFYNDVVEKHKTKIMSASPFVKFMQPFLLTQAREQEAKLIELRRLRDQYASIVGEVDNNPGFEHFELVRPEMVHGVVEKPSKQVRDFLFAVHNAQYEKALHGYQTQKRQWEAYLSANSSLFDPYNHQRIAVLYSMVNTKTSNPCMGPDVIALSFYNEHDLDNGFLPDITLGQYVEDLCHGASSMCTANGCEEPMFNHHRQYVHGEGQMSVLVQKYPSRMRGLHNTILMWSCCRLCGQETQIIPMSENTWKYSFGKYLELTFWSTELHPRAHACPHDIHKNHVRYFGFNNFAVRIQYDAIELHEIIVPRAIITWKVDSDLQLKNELFRRLKVKLDRFMASVKGRLESIHVNSVSPEKIEDCKIEVEKLRKRANEDHEVLTKDLQERYMQSRYYEVIPLNKTAKAMHATSIAWDDAFAEFEKDFFPSEKDIRRLAQIQINRFLDRDASSTSIGSIEETVEDSETQIPTTPSSPEMKRKVSTMSPEDTQNVLTSVVQEEALDEKGEGDFTLPAAKLDDSSVETPLSLETSIEAIHREEVKHLDLALPADLQTSPTKTESSITEQTQPSHQSSEASSVHSKEPQLLELSSQVNDTVDQMRTNAGLESTTLPAEVVVPETRIPRPADFVRLSRTSSPPLSRTRSQPQAPTLHTMSSRRDRISNEATVGSSASTLSSFSRAEKLKSFMSNPSQVLERRITKGNFRTGRSTSQSFIPRSIPSGPRDSRVLTLKHHFEQLSKEFEKQRMRERKQRDDRTIQQRAFPLASSKPVVEVYRDAHEAVQESESEDEEESGTQPRNSTDTSRLETSGTATTLTEPDSLGSPVAESNQSHEEDKTEIHDVTSSTELPLDNEGTEASDGEQGLEDIEIPEPDNETTPLSPTESHLDLTELKHEKTSLLKMLTSFWSERSASGWTPLDYPFLPNEHVWGDSDIIVREDEPSSLIALALSSTDYQAKLRSFRNHSDSEPAETGIDASIERNLLHPKNTNIRYAFQNRGVRAQCKIFYAESFDALRRKCGVADRFVESLSRCLKWDSKGGKTKSLFLKTLDDRFVLKSLSQVEVAAFFKFAPNYFAFMHQNLFHGLPSVIAKMLGLFQVTIRSPGSGLEFNWFMLVMENLFYDRSPNRRFDLKGSMRNRKIQATGEADEVLLDENLVDIIFEKPIFVREHTMKLLGGSVWNDTLFLSKQNVMDYSLMAGFDDEAKEIIVGIIDCIRTYTWDKKLETWIKDRGKNKPTVTSPKDYRNRFRIAMSKYILQAPNCWHQFQQQQIQGRSGRLISVGEEFYSAAGGEQHDVR</sequence>
<dbReference type="InterPro" id="IPR027409">
    <property type="entry name" value="GroEL-like_apical_dom_sf"/>
</dbReference>
<keyword evidence="2 10" id="KW-0808">Transferase</keyword>
<feature type="compositionally biased region" description="Basic and acidic residues" evidence="11">
    <location>
        <begin position="428"/>
        <end position="437"/>
    </location>
</feature>
<feature type="compositionally biased region" description="Basic and acidic residues" evidence="11">
    <location>
        <begin position="641"/>
        <end position="653"/>
    </location>
</feature>
<feature type="compositionally biased region" description="Polar residues" evidence="11">
    <location>
        <begin position="1875"/>
        <end position="1884"/>
    </location>
</feature>
<evidence type="ECO:0000256" key="4">
    <source>
        <dbReference type="ARBA" id="ARBA00022741"/>
    </source>
</evidence>
<dbReference type="GO" id="GO:0046854">
    <property type="term" value="P:phosphatidylinositol phosphate biosynthetic process"/>
    <property type="evidence" value="ECO:0007669"/>
    <property type="project" value="TreeGrafter"/>
</dbReference>
<evidence type="ECO:0000256" key="5">
    <source>
        <dbReference type="ARBA" id="ARBA00022771"/>
    </source>
</evidence>
<feature type="compositionally biased region" description="Low complexity" evidence="11">
    <location>
        <begin position="1801"/>
        <end position="1814"/>
    </location>
</feature>
<evidence type="ECO:0000256" key="6">
    <source>
        <dbReference type="ARBA" id="ARBA00022777"/>
    </source>
</evidence>
<dbReference type="SUPFAM" id="SSF52029">
    <property type="entry name" value="GroEL apical domain-like"/>
    <property type="match status" value="1"/>
</dbReference>
<feature type="compositionally biased region" description="Acidic residues" evidence="11">
    <location>
        <begin position="2022"/>
        <end position="2043"/>
    </location>
</feature>
<feature type="compositionally biased region" description="Basic and acidic residues" evidence="11">
    <location>
        <begin position="1999"/>
        <end position="2010"/>
    </location>
</feature>
<keyword evidence="6 10" id="KW-0418">Kinase</keyword>
<dbReference type="InterPro" id="IPR000306">
    <property type="entry name" value="Znf_FYVE"/>
</dbReference>
<organism evidence="14 15">
    <name type="scientific">Tothia fuscella</name>
    <dbReference type="NCBI Taxonomy" id="1048955"/>
    <lineage>
        <taxon>Eukaryota</taxon>
        <taxon>Fungi</taxon>
        <taxon>Dikarya</taxon>
        <taxon>Ascomycota</taxon>
        <taxon>Pezizomycotina</taxon>
        <taxon>Dothideomycetes</taxon>
        <taxon>Pleosporomycetidae</taxon>
        <taxon>Venturiales</taxon>
        <taxon>Cylindrosympodiaceae</taxon>
        <taxon>Tothia</taxon>
    </lineage>
</organism>
<dbReference type="FunFam" id="3.50.7.10:FF:000007">
    <property type="entry name" value="1-phosphatidylinositol 3-phosphate 5-kinase isoform X1"/>
    <property type="match status" value="1"/>
</dbReference>
<feature type="region of interest" description="Disordered" evidence="11">
    <location>
        <begin position="324"/>
        <end position="378"/>
    </location>
</feature>
<feature type="compositionally biased region" description="Polar residues" evidence="11">
    <location>
        <begin position="1815"/>
        <end position="1824"/>
    </location>
</feature>
<dbReference type="InterPro" id="IPR027484">
    <property type="entry name" value="PInositol-4-P-5-kinase_N"/>
</dbReference>
<keyword evidence="5 9" id="KW-0863">Zinc-finger</keyword>
<keyword evidence="3" id="KW-0479">Metal-binding</keyword>
<dbReference type="InterPro" id="IPR027483">
    <property type="entry name" value="PInositol-4-P-4/5-kinase_C_sf"/>
</dbReference>
<evidence type="ECO:0000256" key="9">
    <source>
        <dbReference type="PROSITE-ProRule" id="PRU00091"/>
    </source>
</evidence>
<feature type="compositionally biased region" description="Low complexity" evidence="11">
    <location>
        <begin position="1738"/>
        <end position="1749"/>
    </location>
</feature>
<feature type="region of interest" description="Disordered" evidence="11">
    <location>
        <begin position="1801"/>
        <end position="1844"/>
    </location>
</feature>
<keyword evidence="4 10" id="KW-0547">Nucleotide-binding</keyword>
<evidence type="ECO:0000256" key="2">
    <source>
        <dbReference type="ARBA" id="ARBA00022679"/>
    </source>
</evidence>
<dbReference type="CDD" id="cd17300">
    <property type="entry name" value="PIPKc_PIKfyve"/>
    <property type="match status" value="1"/>
</dbReference>
<evidence type="ECO:0000256" key="8">
    <source>
        <dbReference type="ARBA" id="ARBA00022840"/>
    </source>
</evidence>
<comment type="caution">
    <text evidence="14">The sequence shown here is derived from an EMBL/GenBank/DDBJ whole genome shotgun (WGS) entry which is preliminary data.</text>
</comment>
<evidence type="ECO:0000313" key="14">
    <source>
        <dbReference type="EMBL" id="KAF2436730.1"/>
    </source>
</evidence>
<evidence type="ECO:0000313" key="15">
    <source>
        <dbReference type="Proteomes" id="UP000800235"/>
    </source>
</evidence>
<dbReference type="InterPro" id="IPR013083">
    <property type="entry name" value="Znf_RING/FYVE/PHD"/>
</dbReference>
<dbReference type="InterPro" id="IPR002423">
    <property type="entry name" value="Cpn60/GroEL/TCP-1"/>
</dbReference>
<gene>
    <name evidence="14" type="ORF">EJ08DRAFT_691055</name>
</gene>
<feature type="region of interest" description="Disordered" evidence="11">
    <location>
        <begin position="1626"/>
        <end position="1659"/>
    </location>
</feature>
<dbReference type="Pfam" id="PF01363">
    <property type="entry name" value="FYVE"/>
    <property type="match status" value="1"/>
</dbReference>